<dbReference type="PANTHER" id="PTHR24092">
    <property type="entry name" value="PROBABLE PHOSPHOLIPID-TRANSPORTING ATPASE"/>
    <property type="match status" value="1"/>
</dbReference>
<dbReference type="InterPro" id="IPR036412">
    <property type="entry name" value="HAD-like_sf"/>
</dbReference>
<accession>A0AAD8E5K2</accession>
<dbReference type="SUPFAM" id="SSF81665">
    <property type="entry name" value="Calcium ATPase, transmembrane domain M"/>
    <property type="match status" value="1"/>
</dbReference>
<evidence type="ECO:0000256" key="2">
    <source>
        <dbReference type="ARBA" id="ARBA00022692"/>
    </source>
</evidence>
<feature type="domain" description="P-type ATPase C-terminal" evidence="8">
    <location>
        <begin position="101"/>
        <end position="347"/>
    </location>
</feature>
<dbReference type="GO" id="GO:0005524">
    <property type="term" value="F:ATP binding"/>
    <property type="evidence" value="ECO:0007669"/>
    <property type="project" value="InterPro"/>
</dbReference>
<evidence type="ECO:0000313" key="9">
    <source>
        <dbReference type="EMBL" id="KAJ9577646.1"/>
    </source>
</evidence>
<evidence type="ECO:0000313" key="10">
    <source>
        <dbReference type="Proteomes" id="UP001233999"/>
    </source>
</evidence>
<sequence length="386" mass="44882">AQVSRECQQHFGLIVDGQSLHFALNSTDKHRESFSEVCKACTAVICCRMSPLQKCQVVQLVKSFSEKPITAAIGDGANDVSMIQEAHVGLGIMGKEGRQAVRCSDFAFARFKFLRRVLLVHGHWYYLRVATLVQYFFYKNIVFITPQLYYGFSNCFSTEPLYDTMFLTLFNVLYTSLPILIYGLFEQNHSAQTLLDYPQLYRNIRKNILMSWSTFFQWITFVLKQISFHFITFLYPWGFWIPTAGGASMLSRSAFGTFIYHCVVFVVNFKLVLKSRYWTWLFLGSIFITVFGFMLVTAVYSLIVTDLMHYTYIYMLGSLLFWLLSLLLLVACLVPDCTFSVLQIYMHSTYKKIKKKWKKIFGSKKHNHYNFNRSSFQRSSTLHTPS</sequence>
<dbReference type="InterPro" id="IPR001757">
    <property type="entry name" value="P_typ_ATPase"/>
</dbReference>
<keyword evidence="4" id="KW-0460">Magnesium</keyword>
<evidence type="ECO:0000259" key="8">
    <source>
        <dbReference type="Pfam" id="PF16212"/>
    </source>
</evidence>
<dbReference type="Gene3D" id="3.40.50.1000">
    <property type="entry name" value="HAD superfamily/HAD-like"/>
    <property type="match status" value="1"/>
</dbReference>
<feature type="transmembrane region" description="Helical" evidence="7">
    <location>
        <begin position="215"/>
        <end position="235"/>
    </location>
</feature>
<dbReference type="Proteomes" id="UP001233999">
    <property type="component" value="Unassembled WGS sequence"/>
</dbReference>
<evidence type="ECO:0000256" key="4">
    <source>
        <dbReference type="ARBA" id="ARBA00022842"/>
    </source>
</evidence>
<dbReference type="Pfam" id="PF16212">
    <property type="entry name" value="PhoLip_ATPase_C"/>
    <property type="match status" value="1"/>
</dbReference>
<feature type="transmembrane region" description="Helical" evidence="7">
    <location>
        <begin position="320"/>
        <end position="346"/>
    </location>
</feature>
<organism evidence="9 10">
    <name type="scientific">Diploptera punctata</name>
    <name type="common">Pacific beetle cockroach</name>
    <dbReference type="NCBI Taxonomy" id="6984"/>
    <lineage>
        <taxon>Eukaryota</taxon>
        <taxon>Metazoa</taxon>
        <taxon>Ecdysozoa</taxon>
        <taxon>Arthropoda</taxon>
        <taxon>Hexapoda</taxon>
        <taxon>Insecta</taxon>
        <taxon>Pterygota</taxon>
        <taxon>Neoptera</taxon>
        <taxon>Polyneoptera</taxon>
        <taxon>Dictyoptera</taxon>
        <taxon>Blattodea</taxon>
        <taxon>Blaberoidea</taxon>
        <taxon>Blaberidae</taxon>
        <taxon>Diplopterinae</taxon>
        <taxon>Diploptera</taxon>
    </lineage>
</organism>
<evidence type="ECO:0000256" key="6">
    <source>
        <dbReference type="ARBA" id="ARBA00023136"/>
    </source>
</evidence>
<keyword evidence="2 7" id="KW-0812">Transmembrane</keyword>
<dbReference type="SUPFAM" id="SSF56784">
    <property type="entry name" value="HAD-like"/>
    <property type="match status" value="1"/>
</dbReference>
<evidence type="ECO:0000256" key="3">
    <source>
        <dbReference type="ARBA" id="ARBA00022723"/>
    </source>
</evidence>
<dbReference type="InterPro" id="IPR032630">
    <property type="entry name" value="P_typ_ATPase_c"/>
</dbReference>
<evidence type="ECO:0000256" key="1">
    <source>
        <dbReference type="ARBA" id="ARBA00004141"/>
    </source>
</evidence>
<keyword evidence="6 7" id="KW-0472">Membrane</keyword>
<feature type="transmembrane region" description="Helical" evidence="7">
    <location>
        <begin position="165"/>
        <end position="185"/>
    </location>
</feature>
<dbReference type="GO" id="GO:0045332">
    <property type="term" value="P:phospholipid translocation"/>
    <property type="evidence" value="ECO:0007669"/>
    <property type="project" value="TreeGrafter"/>
</dbReference>
<keyword evidence="3" id="KW-0479">Metal-binding</keyword>
<dbReference type="GO" id="GO:0140326">
    <property type="term" value="F:ATPase-coupled intramembrane lipid transporter activity"/>
    <property type="evidence" value="ECO:0007669"/>
    <property type="project" value="TreeGrafter"/>
</dbReference>
<evidence type="ECO:0000256" key="7">
    <source>
        <dbReference type="SAM" id="Phobius"/>
    </source>
</evidence>
<comment type="caution">
    <text evidence="9">The sequence shown here is derived from an EMBL/GenBank/DDBJ whole genome shotgun (WGS) entry which is preliminary data.</text>
</comment>
<feature type="transmembrane region" description="Helical" evidence="7">
    <location>
        <begin position="125"/>
        <end position="145"/>
    </location>
</feature>
<evidence type="ECO:0000256" key="5">
    <source>
        <dbReference type="ARBA" id="ARBA00022989"/>
    </source>
</evidence>
<dbReference type="GO" id="GO:0005886">
    <property type="term" value="C:plasma membrane"/>
    <property type="evidence" value="ECO:0007669"/>
    <property type="project" value="TreeGrafter"/>
</dbReference>
<proteinExistence type="predicted"/>
<comment type="subcellular location">
    <subcellularLocation>
        <location evidence="1">Membrane</location>
        <topology evidence="1">Multi-pass membrane protein</topology>
    </subcellularLocation>
</comment>
<dbReference type="GO" id="GO:0005783">
    <property type="term" value="C:endoplasmic reticulum"/>
    <property type="evidence" value="ECO:0007669"/>
    <property type="project" value="TreeGrafter"/>
</dbReference>
<protein>
    <recommendedName>
        <fullName evidence="8">P-type ATPase C-terminal domain-containing protein</fullName>
    </recommendedName>
</protein>
<reference evidence="9" key="1">
    <citation type="journal article" date="2023" name="IScience">
        <title>Live-bearing cockroach genome reveals convergent evolutionary mechanisms linked to viviparity in insects and beyond.</title>
        <authorList>
            <person name="Fouks B."/>
            <person name="Harrison M.C."/>
            <person name="Mikhailova A.A."/>
            <person name="Marchal E."/>
            <person name="English S."/>
            <person name="Carruthers M."/>
            <person name="Jennings E.C."/>
            <person name="Chiamaka E.L."/>
            <person name="Frigard R.A."/>
            <person name="Pippel M."/>
            <person name="Attardo G.M."/>
            <person name="Benoit J.B."/>
            <person name="Bornberg-Bauer E."/>
            <person name="Tobe S.S."/>
        </authorList>
    </citation>
    <scope>NUCLEOTIDE SEQUENCE</scope>
    <source>
        <strain evidence="9">Stay&amp;Tobe</strain>
    </source>
</reference>
<dbReference type="InterPro" id="IPR023298">
    <property type="entry name" value="ATPase_P-typ_TM_dom_sf"/>
</dbReference>
<dbReference type="InterPro" id="IPR023214">
    <property type="entry name" value="HAD_sf"/>
</dbReference>
<dbReference type="AlphaFoldDB" id="A0AAD8E5K2"/>
<gene>
    <name evidence="9" type="ORF">L9F63_005776</name>
</gene>
<dbReference type="NCBIfam" id="TIGR01494">
    <property type="entry name" value="ATPase_P-type"/>
    <property type="match status" value="1"/>
</dbReference>
<dbReference type="GO" id="GO:0046872">
    <property type="term" value="F:metal ion binding"/>
    <property type="evidence" value="ECO:0007669"/>
    <property type="project" value="UniProtKB-KW"/>
</dbReference>
<dbReference type="GO" id="GO:0016887">
    <property type="term" value="F:ATP hydrolysis activity"/>
    <property type="evidence" value="ECO:0007669"/>
    <property type="project" value="InterPro"/>
</dbReference>
<keyword evidence="10" id="KW-1185">Reference proteome</keyword>
<feature type="transmembrane region" description="Helical" evidence="7">
    <location>
        <begin position="280"/>
        <end position="300"/>
    </location>
</feature>
<dbReference type="PANTHER" id="PTHR24092:SF175">
    <property type="entry name" value="PHOSPHOLIPID-TRANSPORTING ATPASE"/>
    <property type="match status" value="1"/>
</dbReference>
<dbReference type="EMBL" id="JASPKZ010009351">
    <property type="protein sequence ID" value="KAJ9577646.1"/>
    <property type="molecule type" value="Genomic_DNA"/>
</dbReference>
<feature type="transmembrane region" description="Helical" evidence="7">
    <location>
        <begin position="255"/>
        <end position="273"/>
    </location>
</feature>
<name>A0AAD8E5K2_DIPPU</name>
<feature type="non-terminal residue" evidence="9">
    <location>
        <position position="1"/>
    </location>
</feature>
<reference evidence="9" key="2">
    <citation type="submission" date="2023-05" db="EMBL/GenBank/DDBJ databases">
        <authorList>
            <person name="Fouks B."/>
        </authorList>
    </citation>
    <scope>NUCLEOTIDE SEQUENCE</scope>
    <source>
        <strain evidence="9">Stay&amp;Tobe</strain>
        <tissue evidence="9">Testes</tissue>
    </source>
</reference>
<feature type="non-terminal residue" evidence="9">
    <location>
        <position position="386"/>
    </location>
</feature>
<keyword evidence="5 7" id="KW-1133">Transmembrane helix</keyword>